<proteinExistence type="predicted"/>
<protein>
    <submittedName>
        <fullName evidence="1">Transposase</fullName>
    </submittedName>
</protein>
<sequence>MVGKKVMIYDYPDVTLSIQHCGESFEYSIFDKRRHVQQGEEE</sequence>
<evidence type="ECO:0000313" key="1">
    <source>
        <dbReference type="EMBL" id="SGY96695.1"/>
    </source>
</evidence>
<comment type="caution">
    <text evidence="1">The sequence shown here is derived from an EMBL/GenBank/DDBJ whole genome shotgun (WGS) entry which is preliminary data.</text>
</comment>
<name>A0ABY1HG46_9GAMM</name>
<evidence type="ECO:0000313" key="2">
    <source>
        <dbReference type="Proteomes" id="UP000182660"/>
    </source>
</evidence>
<dbReference type="Proteomes" id="UP000182660">
    <property type="component" value="Unassembled WGS sequence"/>
</dbReference>
<organism evidence="1 2">
    <name type="scientific">Moritella viscosa</name>
    <dbReference type="NCBI Taxonomy" id="80854"/>
    <lineage>
        <taxon>Bacteria</taxon>
        <taxon>Pseudomonadati</taxon>
        <taxon>Pseudomonadota</taxon>
        <taxon>Gammaproteobacteria</taxon>
        <taxon>Alteromonadales</taxon>
        <taxon>Moritellaceae</taxon>
        <taxon>Moritella</taxon>
    </lineage>
</organism>
<dbReference type="EMBL" id="FPLJ01000073">
    <property type="protein sequence ID" value="SGY96695.1"/>
    <property type="molecule type" value="Genomic_DNA"/>
</dbReference>
<accession>A0ABY1HG46</accession>
<keyword evidence="2" id="KW-1185">Reference proteome</keyword>
<gene>
    <name evidence="1" type="ORF">MT2528_3252</name>
</gene>
<reference evidence="1 2" key="1">
    <citation type="submission" date="2016-11" db="EMBL/GenBank/DDBJ databases">
        <authorList>
            <person name="Klemetsen T."/>
        </authorList>
    </citation>
    <scope>NUCLEOTIDE SEQUENCE [LARGE SCALE GENOMIC DNA]</scope>
    <source>
        <strain evidence="1">MT 2528</strain>
    </source>
</reference>